<gene>
    <name evidence="3" type="ORF">H480_29406</name>
</gene>
<reference evidence="3 4" key="1">
    <citation type="submission" date="2013-02" db="EMBL/GenBank/DDBJ databases">
        <title>Draft genome sequence of Amycolatopsis vancoresmycina strain DSM 44592T.</title>
        <authorList>
            <person name="Kumar S."/>
            <person name="Kaur N."/>
            <person name="Kaur C."/>
            <person name="Raghava G.P.S."/>
            <person name="Mayilraj S."/>
        </authorList>
    </citation>
    <scope>NUCLEOTIDE SEQUENCE [LARGE SCALE GENOMIC DNA]</scope>
    <source>
        <strain evidence="3 4">DSM 44592</strain>
    </source>
</reference>
<dbReference type="GO" id="GO:0046872">
    <property type="term" value="F:metal ion binding"/>
    <property type="evidence" value="ECO:0007669"/>
    <property type="project" value="InterPro"/>
</dbReference>
<dbReference type="Pfam" id="PF18105">
    <property type="entry name" value="PGM1_C"/>
    <property type="match status" value="1"/>
</dbReference>
<accession>R1HX52</accession>
<dbReference type="PATRIC" id="fig|1292037.4.peg.5538"/>
<dbReference type="Proteomes" id="UP000014139">
    <property type="component" value="Unassembled WGS sequence"/>
</dbReference>
<dbReference type="RefSeq" id="WP_003104654.1">
    <property type="nucleotide sequence ID" value="NZ_AOUO01000464.1"/>
</dbReference>
<dbReference type="InterPro" id="IPR041356">
    <property type="entry name" value="PGM1_C"/>
</dbReference>
<name>R1HX52_9PSEU</name>
<dbReference type="SUPFAM" id="SSF56059">
    <property type="entry name" value="Glutathione synthetase ATP-binding domain-like"/>
    <property type="match status" value="1"/>
</dbReference>
<dbReference type="eggNOG" id="COG0439">
    <property type="taxonomic scope" value="Bacteria"/>
</dbReference>
<evidence type="ECO:0000313" key="3">
    <source>
        <dbReference type="EMBL" id="EOD64906.1"/>
    </source>
</evidence>
<dbReference type="InterPro" id="IPR040754">
    <property type="entry name" value="PreAtp-grasp"/>
</dbReference>
<keyword evidence="4" id="KW-1185">Reference proteome</keyword>
<evidence type="ECO:0000256" key="1">
    <source>
        <dbReference type="PROSITE-ProRule" id="PRU00409"/>
    </source>
</evidence>
<dbReference type="InterPro" id="IPR011761">
    <property type="entry name" value="ATP-grasp"/>
</dbReference>
<dbReference type="Gene3D" id="3.30.470.20">
    <property type="entry name" value="ATP-grasp fold, B domain"/>
    <property type="match status" value="1"/>
</dbReference>
<organism evidence="3 4">
    <name type="scientific">Amycolatopsis vancoresmycina DSM 44592</name>
    <dbReference type="NCBI Taxonomy" id="1292037"/>
    <lineage>
        <taxon>Bacteria</taxon>
        <taxon>Bacillati</taxon>
        <taxon>Actinomycetota</taxon>
        <taxon>Actinomycetes</taxon>
        <taxon>Pseudonocardiales</taxon>
        <taxon>Pseudonocardiaceae</taxon>
        <taxon>Amycolatopsis</taxon>
    </lineage>
</organism>
<protein>
    <recommendedName>
        <fullName evidence="2">ATP-grasp domain-containing protein</fullName>
    </recommendedName>
</protein>
<evidence type="ECO:0000259" key="2">
    <source>
        <dbReference type="PROSITE" id="PS50975"/>
    </source>
</evidence>
<keyword evidence="1" id="KW-0547">Nucleotide-binding</keyword>
<dbReference type="EMBL" id="AOUO01000464">
    <property type="protein sequence ID" value="EOD64906.1"/>
    <property type="molecule type" value="Genomic_DNA"/>
</dbReference>
<evidence type="ECO:0000313" key="4">
    <source>
        <dbReference type="Proteomes" id="UP000014139"/>
    </source>
</evidence>
<sequence>MSKLLVGNWSHEAELANLAEHERTHIGSQGQRMLWSARPGDVVLLPTAPDARFLSYVTGLLGFPAEAVHVVIPPPGHLGAVLTRDRLAGTGFLAELAEVVRDRGVDRVEAFYFDAYVNRLVRQLGLDKGTPGFGFLEQGGHELLNSKVAFRAVAAGIGLPVPDGVVTDRPEDAVAFLADLFAAGRPAIVKKDVHVAGMGNEVLTPVDGVEAVGTRHRTVLTGHQALVTHVRQRWPWYTDGDRRRVVLEEYVPESASLWGEAEITEDGAEVYGYGEVRMKPVIDGVDIPAARRGPADPFLTALGKLAGVMGAMGYRGLVNIDAMLTPDGRLLFNEFNARFGGSTHLFRIGQRVVGGRYLEDRCLVERRTCAVPAFDEALAELARRGLAYDPATRTGVVIPVYGTDPGGTGGEACLVAEDAEAARALEHELTAAFPG</sequence>
<dbReference type="GO" id="GO:0005524">
    <property type="term" value="F:ATP binding"/>
    <property type="evidence" value="ECO:0007669"/>
    <property type="project" value="UniProtKB-UniRule"/>
</dbReference>
<proteinExistence type="predicted"/>
<keyword evidence="1" id="KW-0067">ATP-binding</keyword>
<feature type="domain" description="ATP-grasp" evidence="2">
    <location>
        <begin position="151"/>
        <end position="366"/>
    </location>
</feature>
<comment type="caution">
    <text evidence="3">The sequence shown here is derived from an EMBL/GenBank/DDBJ whole genome shotgun (WGS) entry which is preliminary data.</text>
</comment>
<dbReference type="AlphaFoldDB" id="R1HX52"/>
<dbReference type="PROSITE" id="PS50975">
    <property type="entry name" value="ATP_GRASP"/>
    <property type="match status" value="1"/>
</dbReference>
<dbReference type="Pfam" id="PF18604">
    <property type="entry name" value="PreAtp-grasp"/>
    <property type="match status" value="1"/>
</dbReference>
<dbReference type="OrthoDB" id="581833at2"/>